<dbReference type="KEGG" id="cmo:103498794"/>
<organism evidence="12 13">
    <name type="scientific">Cucumis melo</name>
    <name type="common">Muskmelon</name>
    <dbReference type="NCBI Taxonomy" id="3656"/>
    <lineage>
        <taxon>Eukaryota</taxon>
        <taxon>Viridiplantae</taxon>
        <taxon>Streptophyta</taxon>
        <taxon>Embryophyta</taxon>
        <taxon>Tracheophyta</taxon>
        <taxon>Spermatophyta</taxon>
        <taxon>Magnoliopsida</taxon>
        <taxon>eudicotyledons</taxon>
        <taxon>Gunneridae</taxon>
        <taxon>Pentapetalae</taxon>
        <taxon>rosids</taxon>
        <taxon>fabids</taxon>
        <taxon>Cucurbitales</taxon>
        <taxon>Cucurbitaceae</taxon>
        <taxon>Benincaseae</taxon>
        <taxon>Cucumis</taxon>
    </lineage>
</organism>
<keyword evidence="12" id="KW-1185">Reference proteome</keyword>
<evidence type="ECO:0000256" key="9">
    <source>
        <dbReference type="SAM" id="MobiDB-lite"/>
    </source>
</evidence>
<feature type="transmembrane region" description="Helical" evidence="10">
    <location>
        <begin position="65"/>
        <end position="83"/>
    </location>
</feature>
<feature type="transmembrane region" description="Helical" evidence="10">
    <location>
        <begin position="176"/>
        <end position="194"/>
    </location>
</feature>
<feature type="transmembrane region" description="Helical" evidence="10">
    <location>
        <begin position="121"/>
        <end position="139"/>
    </location>
</feature>
<gene>
    <name evidence="13" type="primary">LOC103498794</name>
    <name evidence="11" type="synonym">103498794</name>
</gene>
<dbReference type="GO" id="GO:0034220">
    <property type="term" value="P:monoatomic ion transmembrane transport"/>
    <property type="evidence" value="ECO:0007669"/>
    <property type="project" value="UniProtKB-KW"/>
</dbReference>
<dbReference type="Gramene" id="MELO3C022258.2.1">
    <property type="protein sequence ID" value="MELO3C022258.2.1"/>
    <property type="gene ID" value="MELO3C022258.2"/>
</dbReference>
<dbReference type="PANTHER" id="PTHR31086">
    <property type="entry name" value="ALUMINUM-ACTIVATED MALATE TRANSPORTER 10"/>
    <property type="match status" value="1"/>
</dbReference>
<keyword evidence="4 10" id="KW-0812">Transmembrane</keyword>
<evidence type="ECO:0000256" key="8">
    <source>
        <dbReference type="ARBA" id="ARBA00023303"/>
    </source>
</evidence>
<keyword evidence="7 10" id="KW-0472">Membrane</keyword>
<proteinExistence type="inferred from homology"/>
<dbReference type="Proteomes" id="UP001652600">
    <property type="component" value="Chromosome 11"/>
</dbReference>
<feature type="transmembrane region" description="Helical" evidence="10">
    <location>
        <begin position="95"/>
        <end position="114"/>
    </location>
</feature>
<keyword evidence="8" id="KW-0407">Ion channel</keyword>
<dbReference type="GO" id="GO:0015743">
    <property type="term" value="P:malate transport"/>
    <property type="evidence" value="ECO:0007669"/>
    <property type="project" value="InterPro"/>
</dbReference>
<name>A0A1S3CB02_CUCME</name>
<dbReference type="SMR" id="A0A1S3CB02"/>
<evidence type="ECO:0000256" key="4">
    <source>
        <dbReference type="ARBA" id="ARBA00022692"/>
    </source>
</evidence>
<dbReference type="EnsemblPlants" id="MELO3C022258.2.1">
    <property type="protein sequence ID" value="MELO3C022258.2.1"/>
    <property type="gene ID" value="MELO3C022258.2"/>
</dbReference>
<sequence>MASNGNLEWRVNMGDGTTEILRPQASFMKNIMMRIKDFIWGGLLLKAWKFLEKAWGIANSEPKKVVHGLKVGLALTIVSIFYYMRPLYEGVGGNAMWAIMTVVVTFESTVGATFYKCVNRVIGTSLAGCLGIGVHWIAAESGDKFEPIILGISLFLLASAATFSRFIPSVKSRFDYGAMIFVLTFCLVSISGYRVEKLLELARTRISTIAIGTSLCIFVSMLFCPIWAGSQLQSLTARNLDKLALSLDGCVCEYFENDDDTGEMKNEDQKNNNSKVEGYKCVLNSKASEESMANFARWEPAHGRFGFRHPWKKYLEVGGVMRKSAYCIEALHGCLNSEIQAPNSLKLHLAEPCKALSSSSSQVLKELSIVIKKMKKSTKIDFLVSNMNIAVQELQNAIKSLPSTQMEVSLSEQDHQEANNEDHHKATTAATIPPLMELLPLATLVSLLIETTSRIEHVVNAVETLANVADYDSEDEKKKPSSSDNHDHNVAMRVFPEA</sequence>
<evidence type="ECO:0000256" key="1">
    <source>
        <dbReference type="ARBA" id="ARBA00004141"/>
    </source>
</evidence>
<feature type="transmembrane region" description="Helical" evidence="10">
    <location>
        <begin position="206"/>
        <end position="228"/>
    </location>
</feature>
<evidence type="ECO:0000256" key="10">
    <source>
        <dbReference type="SAM" id="Phobius"/>
    </source>
</evidence>
<evidence type="ECO:0000256" key="3">
    <source>
        <dbReference type="ARBA" id="ARBA00022448"/>
    </source>
</evidence>
<dbReference type="RefSeq" id="XP_008459754.1">
    <property type="nucleotide sequence ID" value="XM_008461532.2"/>
</dbReference>
<dbReference type="GeneID" id="103498794"/>
<reference evidence="13" key="2">
    <citation type="submission" date="2025-04" db="UniProtKB">
        <authorList>
            <consortium name="RefSeq"/>
        </authorList>
    </citation>
    <scope>IDENTIFICATION</scope>
</reference>
<protein>
    <submittedName>
        <fullName evidence="13">Aluminum-activated malate transporter 10</fullName>
    </submittedName>
</protein>
<dbReference type="Pfam" id="PF11744">
    <property type="entry name" value="ALMT"/>
    <property type="match status" value="1"/>
</dbReference>
<feature type="region of interest" description="Disordered" evidence="9">
    <location>
        <begin position="472"/>
        <end position="498"/>
    </location>
</feature>
<feature type="transmembrane region" description="Helical" evidence="10">
    <location>
        <begin position="145"/>
        <end position="164"/>
    </location>
</feature>
<evidence type="ECO:0000256" key="2">
    <source>
        <dbReference type="ARBA" id="ARBA00007079"/>
    </source>
</evidence>
<comment type="subcellular location">
    <subcellularLocation>
        <location evidence="1">Membrane</location>
        <topology evidence="1">Multi-pass membrane protein</topology>
    </subcellularLocation>
</comment>
<feature type="compositionally biased region" description="Basic and acidic residues" evidence="9">
    <location>
        <begin position="475"/>
        <end position="490"/>
    </location>
</feature>
<evidence type="ECO:0000313" key="11">
    <source>
        <dbReference type="EnsemblPlants" id="MELO3C022258.2.1"/>
    </source>
</evidence>
<evidence type="ECO:0000256" key="6">
    <source>
        <dbReference type="ARBA" id="ARBA00023065"/>
    </source>
</evidence>
<evidence type="ECO:0000313" key="13">
    <source>
        <dbReference type="RefSeq" id="XP_008459754.1"/>
    </source>
</evidence>
<evidence type="ECO:0000256" key="5">
    <source>
        <dbReference type="ARBA" id="ARBA00022989"/>
    </source>
</evidence>
<reference evidence="11" key="1">
    <citation type="submission" date="2023-03" db="UniProtKB">
        <authorList>
            <consortium name="EnsemblPlants"/>
        </authorList>
    </citation>
    <scope>IDENTIFICATION</scope>
</reference>
<dbReference type="GO" id="GO:0016020">
    <property type="term" value="C:membrane"/>
    <property type="evidence" value="ECO:0007669"/>
    <property type="project" value="UniProtKB-SubCell"/>
</dbReference>
<dbReference type="InParanoid" id="A0A1S3CB02"/>
<accession>A0A1S3CB02</accession>
<evidence type="ECO:0000256" key="7">
    <source>
        <dbReference type="ARBA" id="ARBA00023136"/>
    </source>
</evidence>
<keyword evidence="5 10" id="KW-1133">Transmembrane helix</keyword>
<keyword evidence="3" id="KW-0813">Transport</keyword>
<dbReference type="eggNOG" id="KOG4711">
    <property type="taxonomic scope" value="Eukaryota"/>
</dbReference>
<keyword evidence="6" id="KW-0406">Ion transport</keyword>
<dbReference type="OrthoDB" id="68611at2759"/>
<evidence type="ECO:0000313" key="12">
    <source>
        <dbReference type="Proteomes" id="UP001652600"/>
    </source>
</evidence>
<comment type="similarity">
    <text evidence="2">Belongs to the aromatic acid exporter (TC 2.A.85) family.</text>
</comment>
<dbReference type="InterPro" id="IPR020966">
    <property type="entry name" value="ALMT"/>
</dbReference>
<dbReference type="AlphaFoldDB" id="A0A1S3CB02"/>